<dbReference type="CDD" id="cd04301">
    <property type="entry name" value="NAT_SF"/>
    <property type="match status" value="1"/>
</dbReference>
<dbReference type="OrthoDB" id="9792929at2"/>
<comment type="caution">
    <text evidence="4">The sequence shown here is derived from an EMBL/GenBank/DDBJ whole genome shotgun (WGS) entry which is preliminary data.</text>
</comment>
<reference evidence="4 5" key="1">
    <citation type="submission" date="2019-03" db="EMBL/GenBank/DDBJ databases">
        <title>Genomic Encyclopedia of Type Strains, Phase IV (KMG-IV): sequencing the most valuable type-strain genomes for metagenomic binning, comparative biology and taxonomic classification.</title>
        <authorList>
            <person name="Goeker M."/>
        </authorList>
    </citation>
    <scope>NUCLEOTIDE SEQUENCE [LARGE SCALE GENOMIC DNA]</scope>
    <source>
        <strain evidence="4 5">DSM 22362</strain>
    </source>
</reference>
<dbReference type="InterPro" id="IPR000182">
    <property type="entry name" value="GNAT_dom"/>
</dbReference>
<proteinExistence type="predicted"/>
<feature type="domain" description="N-acetyltransferase" evidence="3">
    <location>
        <begin position="1"/>
        <end position="148"/>
    </location>
</feature>
<dbReference type="GO" id="GO:0016747">
    <property type="term" value="F:acyltransferase activity, transferring groups other than amino-acyl groups"/>
    <property type="evidence" value="ECO:0007669"/>
    <property type="project" value="InterPro"/>
</dbReference>
<gene>
    <name evidence="4" type="ORF">EDC17_101239</name>
</gene>
<dbReference type="EMBL" id="SMBZ01000012">
    <property type="protein sequence ID" value="TCV16566.1"/>
    <property type="molecule type" value="Genomic_DNA"/>
</dbReference>
<dbReference type="RefSeq" id="WP_132777297.1">
    <property type="nucleotide sequence ID" value="NZ_SMBZ01000012.1"/>
</dbReference>
<dbReference type="PANTHER" id="PTHR43420">
    <property type="entry name" value="ACETYLTRANSFERASE"/>
    <property type="match status" value="1"/>
</dbReference>
<dbReference type="PROSITE" id="PS51186">
    <property type="entry name" value="GNAT"/>
    <property type="match status" value="1"/>
</dbReference>
<dbReference type="Proteomes" id="UP000295197">
    <property type="component" value="Unassembled WGS sequence"/>
</dbReference>
<evidence type="ECO:0000256" key="2">
    <source>
        <dbReference type="ARBA" id="ARBA00023315"/>
    </source>
</evidence>
<dbReference type="Gene3D" id="3.40.630.30">
    <property type="match status" value="1"/>
</dbReference>
<protein>
    <submittedName>
        <fullName evidence="4">Acetyltransferase (GNAT) family protein</fullName>
    </submittedName>
</protein>
<evidence type="ECO:0000313" key="5">
    <source>
        <dbReference type="Proteomes" id="UP000295197"/>
    </source>
</evidence>
<evidence type="ECO:0000313" key="4">
    <source>
        <dbReference type="EMBL" id="TCV16566.1"/>
    </source>
</evidence>
<organism evidence="4 5">
    <name type="scientific">Sphingobacterium alimentarium</name>
    <dbReference type="NCBI Taxonomy" id="797292"/>
    <lineage>
        <taxon>Bacteria</taxon>
        <taxon>Pseudomonadati</taxon>
        <taxon>Bacteroidota</taxon>
        <taxon>Sphingobacteriia</taxon>
        <taxon>Sphingobacteriales</taxon>
        <taxon>Sphingobacteriaceae</taxon>
        <taxon>Sphingobacterium</taxon>
    </lineage>
</organism>
<dbReference type="PANTHER" id="PTHR43420:SF12">
    <property type="entry name" value="N-ACETYLTRANSFERASE DOMAIN-CONTAINING PROTEIN"/>
    <property type="match status" value="1"/>
</dbReference>
<evidence type="ECO:0000259" key="3">
    <source>
        <dbReference type="PROSITE" id="PS51186"/>
    </source>
</evidence>
<dbReference type="AlphaFoldDB" id="A0A4R3VU83"/>
<keyword evidence="5" id="KW-1185">Reference proteome</keyword>
<sequence>MISFGTLDNLPDLVGLFDKYRIFYKKDSDLKGAEQFLSERIKNQESVIYIYYDKNIAVGFTQLYPTYSSARMVKNWILNDLFVLEEYRKTGVATQLINKVIEFAKSNDANFVQLETQVDNFVAQKLYQHLGFELQEPDKEFLLYKKFI</sequence>
<accession>A0A4R3VU83</accession>
<dbReference type="SUPFAM" id="SSF55729">
    <property type="entry name" value="Acyl-CoA N-acyltransferases (Nat)"/>
    <property type="match status" value="1"/>
</dbReference>
<dbReference type="Pfam" id="PF00583">
    <property type="entry name" value="Acetyltransf_1"/>
    <property type="match status" value="1"/>
</dbReference>
<dbReference type="InterPro" id="IPR016181">
    <property type="entry name" value="Acyl_CoA_acyltransferase"/>
</dbReference>
<keyword evidence="1 4" id="KW-0808">Transferase</keyword>
<dbReference type="InterPro" id="IPR050680">
    <property type="entry name" value="YpeA/RimI_acetyltransf"/>
</dbReference>
<name>A0A4R3VU83_9SPHI</name>
<evidence type="ECO:0000256" key="1">
    <source>
        <dbReference type="ARBA" id="ARBA00022679"/>
    </source>
</evidence>
<keyword evidence="2" id="KW-0012">Acyltransferase</keyword>